<dbReference type="Proteomes" id="UP000074310">
    <property type="component" value="Unassembled WGS sequence"/>
</dbReference>
<gene>
    <name evidence="1" type="ORF">NS334_07355</name>
</gene>
<protein>
    <recommendedName>
        <fullName evidence="3">HTH iclR-type domain-containing protein</fullName>
    </recommendedName>
</protein>
<accession>A0A147I4V1</accession>
<evidence type="ECO:0000313" key="1">
    <source>
        <dbReference type="EMBL" id="KTT73565.1"/>
    </source>
</evidence>
<reference evidence="1 2" key="1">
    <citation type="journal article" date="2016" name="Front. Microbiol.">
        <title>Genomic Resource of Rice Seed Associated Bacteria.</title>
        <authorList>
            <person name="Midha S."/>
            <person name="Bansal K."/>
            <person name="Sharma S."/>
            <person name="Kumar N."/>
            <person name="Patil P.P."/>
            <person name="Chaudhry V."/>
            <person name="Patil P.B."/>
        </authorList>
    </citation>
    <scope>NUCLEOTIDE SEQUENCE [LARGE SCALE GENOMIC DNA]</scope>
    <source>
        <strain evidence="1 2">NS334</strain>
    </source>
</reference>
<dbReference type="EMBL" id="LDTB01000019">
    <property type="protein sequence ID" value="KTT73565.1"/>
    <property type="molecule type" value="Genomic_DNA"/>
</dbReference>
<proteinExistence type="predicted"/>
<dbReference type="PATRIC" id="fig|869719.3.peg.1020"/>
<keyword evidence="2" id="KW-1185">Reference proteome</keyword>
<name>A0A147I4V1_9SPHN</name>
<organism evidence="1 2">
    <name type="scientific">Sphingomonas endophytica</name>
    <dbReference type="NCBI Taxonomy" id="869719"/>
    <lineage>
        <taxon>Bacteria</taxon>
        <taxon>Pseudomonadati</taxon>
        <taxon>Pseudomonadota</taxon>
        <taxon>Alphaproteobacteria</taxon>
        <taxon>Sphingomonadales</taxon>
        <taxon>Sphingomonadaceae</taxon>
        <taxon>Sphingomonas</taxon>
    </lineage>
</organism>
<comment type="caution">
    <text evidence="1">The sequence shown here is derived from an EMBL/GenBank/DDBJ whole genome shotgun (WGS) entry which is preliminary data.</text>
</comment>
<evidence type="ECO:0008006" key="3">
    <source>
        <dbReference type="Google" id="ProtNLM"/>
    </source>
</evidence>
<evidence type="ECO:0000313" key="2">
    <source>
        <dbReference type="Proteomes" id="UP000074310"/>
    </source>
</evidence>
<dbReference type="AlphaFoldDB" id="A0A147I4V1"/>
<sequence>MNIAGLRAFSGNLDRFLVFCFLMRTSLSRHARDGTISVHSAALSLGRPFETVRRHISALIEAGICERTATGVTLSAGFWARADTVVKMRFGHDCFVRLLDDGVAAGIFPVEPRPAGTTFDVRHGVCAACDLMLALIDSNRAICPEAIDLAIFSAVLHANGQRFAADPQAMIDGCRTLLPRHAVRVAEVARALSLPDTTVRRRVAPMSGPDGLYIRSRAGLLIAPRALRPCEHSGPAADARHGSIRLIIKRAVAAGLPLDRPGIAYRDGRPPSPQID</sequence>